<sequence>MSVTDRSDSVSDYFDGWLTSGTSLKMFVEKYEEAVKGKLEKVYYEDLRSAQMRPLMLTGLPVEDQAAKVYTAEIFQKFFNEIGHSFHCNYSILDRNDSVVTYIVSEHINQTNKVDYKVAYDNVQGACGDDSTKPVLPYPSLSQHVQQNPVNEGWQLTSTGAPETFAYGVETISFDLSQYNSAPSFHWPESSSRSQLQ</sequence>
<comment type="caution">
    <text evidence="2">The sequence shown here is derived from an EMBL/GenBank/DDBJ whole genome shotgun (WGS) entry which is preliminary data.</text>
</comment>
<evidence type="ECO:0000313" key="2">
    <source>
        <dbReference type="EMBL" id="CAD6218007.1"/>
    </source>
</evidence>
<dbReference type="AlphaFoldDB" id="A0A811N9R6"/>
<keyword evidence="3" id="KW-1185">Reference proteome</keyword>
<comment type="function">
    <text evidence="1">Putative transcription activator involved in regulating light control of development.</text>
</comment>
<name>A0A811N9R6_9POAL</name>
<dbReference type="GO" id="GO:0005634">
    <property type="term" value="C:nucleus"/>
    <property type="evidence" value="ECO:0007669"/>
    <property type="project" value="UniProtKB-SubCell"/>
</dbReference>
<dbReference type="Proteomes" id="UP000604825">
    <property type="component" value="Unassembled WGS sequence"/>
</dbReference>
<keyword evidence="1" id="KW-0539">Nucleus</keyword>
<dbReference type="GO" id="GO:0008270">
    <property type="term" value="F:zinc ion binding"/>
    <property type="evidence" value="ECO:0007669"/>
    <property type="project" value="UniProtKB-UniRule"/>
</dbReference>
<dbReference type="PANTHER" id="PTHR31669:SF167">
    <property type="entry name" value="PROTEIN FAR1-RELATED SEQUENCE"/>
    <property type="match status" value="1"/>
</dbReference>
<keyword evidence="1" id="KW-0862">Zinc</keyword>
<proteinExistence type="inferred from homology"/>
<gene>
    <name evidence="2" type="ORF">NCGR_LOCUS11942</name>
</gene>
<protein>
    <recommendedName>
        <fullName evidence="1">Protein FAR1-RELATED SEQUENCE</fullName>
    </recommendedName>
</protein>
<reference evidence="2" key="1">
    <citation type="submission" date="2020-10" db="EMBL/GenBank/DDBJ databases">
        <authorList>
            <person name="Han B."/>
            <person name="Lu T."/>
            <person name="Zhao Q."/>
            <person name="Huang X."/>
            <person name="Zhao Y."/>
        </authorList>
    </citation>
    <scope>NUCLEOTIDE SEQUENCE</scope>
</reference>
<comment type="subcellular location">
    <subcellularLocation>
        <location evidence="1">Nucleus</location>
    </subcellularLocation>
</comment>
<dbReference type="PANTHER" id="PTHR31669">
    <property type="entry name" value="PROTEIN FAR1-RELATED SEQUENCE 10-RELATED"/>
    <property type="match status" value="1"/>
</dbReference>
<dbReference type="OrthoDB" id="747268at2759"/>
<dbReference type="GO" id="GO:0006355">
    <property type="term" value="P:regulation of DNA-templated transcription"/>
    <property type="evidence" value="ECO:0007669"/>
    <property type="project" value="UniProtKB-UniRule"/>
</dbReference>
<dbReference type="EMBL" id="CAJGYO010000003">
    <property type="protein sequence ID" value="CAD6218007.1"/>
    <property type="molecule type" value="Genomic_DNA"/>
</dbReference>
<evidence type="ECO:0000256" key="1">
    <source>
        <dbReference type="RuleBase" id="RU367018"/>
    </source>
</evidence>
<dbReference type="InterPro" id="IPR031052">
    <property type="entry name" value="FHY3/FAR1"/>
</dbReference>
<comment type="similarity">
    <text evidence="1">Belongs to the FHY3/FAR1 family.</text>
</comment>
<organism evidence="2 3">
    <name type="scientific">Miscanthus lutarioriparius</name>
    <dbReference type="NCBI Taxonomy" id="422564"/>
    <lineage>
        <taxon>Eukaryota</taxon>
        <taxon>Viridiplantae</taxon>
        <taxon>Streptophyta</taxon>
        <taxon>Embryophyta</taxon>
        <taxon>Tracheophyta</taxon>
        <taxon>Spermatophyta</taxon>
        <taxon>Magnoliopsida</taxon>
        <taxon>Liliopsida</taxon>
        <taxon>Poales</taxon>
        <taxon>Poaceae</taxon>
        <taxon>PACMAD clade</taxon>
        <taxon>Panicoideae</taxon>
        <taxon>Andropogonodae</taxon>
        <taxon>Andropogoneae</taxon>
        <taxon>Saccharinae</taxon>
        <taxon>Miscanthus</taxon>
    </lineage>
</organism>
<keyword evidence="1" id="KW-0863">Zinc-finger</keyword>
<accession>A0A811N9R6</accession>
<evidence type="ECO:0000313" key="3">
    <source>
        <dbReference type="Proteomes" id="UP000604825"/>
    </source>
</evidence>
<keyword evidence="1" id="KW-0479">Metal-binding</keyword>